<evidence type="ECO:0000313" key="2">
    <source>
        <dbReference type="Proteomes" id="UP001054945"/>
    </source>
</evidence>
<evidence type="ECO:0000313" key="1">
    <source>
        <dbReference type="EMBL" id="GIY73443.1"/>
    </source>
</evidence>
<keyword evidence="2" id="KW-1185">Reference proteome</keyword>
<dbReference type="AlphaFoldDB" id="A0AAV4VVD3"/>
<sequence>MNKEVLSCYPLGPGQCDTGMMGRETGPVKGKSLLNARSIWPLASQLGVSGENCRLVPGNYGTSSSCRFALTPFQHLSFGKVLERKADQGEE</sequence>
<organism evidence="1 2">
    <name type="scientific">Caerostris extrusa</name>
    <name type="common">Bark spider</name>
    <name type="synonym">Caerostris bankana</name>
    <dbReference type="NCBI Taxonomy" id="172846"/>
    <lineage>
        <taxon>Eukaryota</taxon>
        <taxon>Metazoa</taxon>
        <taxon>Ecdysozoa</taxon>
        <taxon>Arthropoda</taxon>
        <taxon>Chelicerata</taxon>
        <taxon>Arachnida</taxon>
        <taxon>Araneae</taxon>
        <taxon>Araneomorphae</taxon>
        <taxon>Entelegynae</taxon>
        <taxon>Araneoidea</taxon>
        <taxon>Araneidae</taxon>
        <taxon>Caerostris</taxon>
    </lineage>
</organism>
<dbReference type="Proteomes" id="UP001054945">
    <property type="component" value="Unassembled WGS sequence"/>
</dbReference>
<comment type="caution">
    <text evidence="1">The sequence shown here is derived from an EMBL/GenBank/DDBJ whole genome shotgun (WGS) entry which is preliminary data.</text>
</comment>
<dbReference type="EMBL" id="BPLR01015081">
    <property type="protein sequence ID" value="GIY73443.1"/>
    <property type="molecule type" value="Genomic_DNA"/>
</dbReference>
<accession>A0AAV4VVD3</accession>
<reference evidence="1 2" key="1">
    <citation type="submission" date="2021-06" db="EMBL/GenBank/DDBJ databases">
        <title>Caerostris extrusa draft genome.</title>
        <authorList>
            <person name="Kono N."/>
            <person name="Arakawa K."/>
        </authorList>
    </citation>
    <scope>NUCLEOTIDE SEQUENCE [LARGE SCALE GENOMIC DNA]</scope>
</reference>
<protein>
    <submittedName>
        <fullName evidence="1">Uncharacterized protein</fullName>
    </submittedName>
</protein>
<gene>
    <name evidence="1" type="ORF">CEXT_701331</name>
</gene>
<name>A0AAV4VVD3_CAEEX</name>
<proteinExistence type="predicted"/>